<evidence type="ECO:0000313" key="2">
    <source>
        <dbReference type="Proteomes" id="UP000504634"/>
    </source>
</evidence>
<dbReference type="RefSeq" id="XP_030386524.1">
    <property type="nucleotide sequence ID" value="XM_030530664.1"/>
</dbReference>
<dbReference type="AlphaFoldDB" id="A0A6J2UGJ4"/>
<gene>
    <name evidence="3 4" type="primary">LOC115633259</name>
</gene>
<evidence type="ECO:0000313" key="3">
    <source>
        <dbReference type="RefSeq" id="XP_030386523.1"/>
    </source>
</evidence>
<dbReference type="RefSeq" id="XP_030386523.1">
    <property type="nucleotide sequence ID" value="XM_030530663.1"/>
</dbReference>
<sequence>MAKVFLFLVDLAWRSRFTLPLMVAASFFALDMRVQVDMSFQRGQLVAGTLFDDYEYDDEDEEDEDEDEGIDIIPIAERSDDADGASTFLSTDTSENEESDSSTH</sequence>
<keyword evidence="2" id="KW-1185">Reference proteome</keyword>
<organism evidence="2 3">
    <name type="scientific">Drosophila lebanonensis</name>
    <name type="common">Fruit fly</name>
    <name type="synonym">Scaptodrosophila lebanonensis</name>
    <dbReference type="NCBI Taxonomy" id="7225"/>
    <lineage>
        <taxon>Eukaryota</taxon>
        <taxon>Metazoa</taxon>
        <taxon>Ecdysozoa</taxon>
        <taxon>Arthropoda</taxon>
        <taxon>Hexapoda</taxon>
        <taxon>Insecta</taxon>
        <taxon>Pterygota</taxon>
        <taxon>Neoptera</taxon>
        <taxon>Endopterygota</taxon>
        <taxon>Diptera</taxon>
        <taxon>Brachycera</taxon>
        <taxon>Muscomorpha</taxon>
        <taxon>Ephydroidea</taxon>
        <taxon>Drosophilidae</taxon>
        <taxon>Scaptodrosophila</taxon>
    </lineage>
</organism>
<feature type="compositionally biased region" description="Acidic residues" evidence="1">
    <location>
        <begin position="55"/>
        <end position="70"/>
    </location>
</feature>
<evidence type="ECO:0000256" key="1">
    <source>
        <dbReference type="SAM" id="MobiDB-lite"/>
    </source>
</evidence>
<reference evidence="3 4" key="1">
    <citation type="submission" date="2025-04" db="UniProtKB">
        <authorList>
            <consortium name="RefSeq"/>
        </authorList>
    </citation>
    <scope>IDENTIFICATION</scope>
    <source>
        <strain evidence="3 4">11010-0011.00</strain>
        <tissue evidence="3 4">Whole body</tissue>
    </source>
</reference>
<protein>
    <submittedName>
        <fullName evidence="3 4">Uncharacterized protein LOC115633259</fullName>
    </submittedName>
</protein>
<name>A0A6J2UGJ4_DROLE</name>
<accession>A0A6J2UGJ4</accession>
<proteinExistence type="predicted"/>
<dbReference type="Proteomes" id="UP000504634">
    <property type="component" value="Unplaced"/>
</dbReference>
<feature type="compositionally biased region" description="Acidic residues" evidence="1">
    <location>
        <begin position="94"/>
        <end position="104"/>
    </location>
</feature>
<evidence type="ECO:0000313" key="4">
    <source>
        <dbReference type="RefSeq" id="XP_030386524.1"/>
    </source>
</evidence>
<feature type="region of interest" description="Disordered" evidence="1">
    <location>
        <begin position="55"/>
        <end position="104"/>
    </location>
</feature>
<dbReference type="GeneID" id="115633259"/>
<dbReference type="OrthoDB" id="6626870at2759"/>